<comment type="caution">
    <text evidence="6">The sequence shown here is derived from an EMBL/GenBank/DDBJ whole genome shotgun (WGS) entry which is preliminary data.</text>
</comment>
<dbReference type="GO" id="GO:0015035">
    <property type="term" value="F:protein-disulfide reductase activity"/>
    <property type="evidence" value="ECO:0007669"/>
    <property type="project" value="InterPro"/>
</dbReference>
<protein>
    <recommendedName>
        <fullName evidence="5">Thioredoxin domain-containing protein</fullName>
    </recommendedName>
</protein>
<dbReference type="EMBL" id="BARW01006496">
    <property type="protein sequence ID" value="GAI76668.1"/>
    <property type="molecule type" value="Genomic_DNA"/>
</dbReference>
<dbReference type="NCBIfam" id="TIGR01068">
    <property type="entry name" value="thioredoxin"/>
    <property type="match status" value="1"/>
</dbReference>
<evidence type="ECO:0000256" key="4">
    <source>
        <dbReference type="ARBA" id="ARBA00023284"/>
    </source>
</evidence>
<dbReference type="FunFam" id="3.40.30.10:FF:000001">
    <property type="entry name" value="Thioredoxin"/>
    <property type="match status" value="1"/>
</dbReference>
<name>X1R7Z6_9ZZZZ</name>
<evidence type="ECO:0000256" key="3">
    <source>
        <dbReference type="ARBA" id="ARBA00023157"/>
    </source>
</evidence>
<dbReference type="Pfam" id="PF00085">
    <property type="entry name" value="Thioredoxin"/>
    <property type="match status" value="1"/>
</dbReference>
<evidence type="ECO:0000313" key="6">
    <source>
        <dbReference type="EMBL" id="GAI76668.1"/>
    </source>
</evidence>
<dbReference type="PANTHER" id="PTHR45663:SF11">
    <property type="entry name" value="GEO12009P1"/>
    <property type="match status" value="1"/>
</dbReference>
<accession>X1R7Z6</accession>
<dbReference type="InterPro" id="IPR005746">
    <property type="entry name" value="Thioredoxin"/>
</dbReference>
<proteinExistence type="predicted"/>
<dbReference type="GO" id="GO:0005829">
    <property type="term" value="C:cytosol"/>
    <property type="evidence" value="ECO:0007669"/>
    <property type="project" value="TreeGrafter"/>
</dbReference>
<dbReference type="GO" id="GO:0045454">
    <property type="term" value="P:cell redox homeostasis"/>
    <property type="evidence" value="ECO:0007669"/>
    <property type="project" value="TreeGrafter"/>
</dbReference>
<dbReference type="AlphaFoldDB" id="X1R7Z6"/>
<evidence type="ECO:0000256" key="2">
    <source>
        <dbReference type="ARBA" id="ARBA00022982"/>
    </source>
</evidence>
<reference evidence="6" key="1">
    <citation type="journal article" date="2014" name="Front. Microbiol.">
        <title>High frequency of phylogenetically diverse reductive dehalogenase-homologous genes in deep subseafloor sedimentary metagenomes.</title>
        <authorList>
            <person name="Kawai M."/>
            <person name="Futagami T."/>
            <person name="Toyoda A."/>
            <person name="Takaki Y."/>
            <person name="Nishi S."/>
            <person name="Hori S."/>
            <person name="Arai W."/>
            <person name="Tsubouchi T."/>
            <person name="Morono Y."/>
            <person name="Uchiyama I."/>
            <person name="Ito T."/>
            <person name="Fujiyama A."/>
            <person name="Inagaki F."/>
            <person name="Takami H."/>
        </authorList>
    </citation>
    <scope>NUCLEOTIDE SEQUENCE</scope>
    <source>
        <strain evidence="6">Expedition CK06-06</strain>
    </source>
</reference>
<dbReference type="SUPFAM" id="SSF52833">
    <property type="entry name" value="Thioredoxin-like"/>
    <property type="match status" value="1"/>
</dbReference>
<keyword evidence="2" id="KW-0249">Electron transport</keyword>
<feature type="domain" description="Thioredoxin" evidence="5">
    <location>
        <begin position="1"/>
        <end position="98"/>
    </location>
</feature>
<keyword evidence="1" id="KW-0813">Transport</keyword>
<evidence type="ECO:0000259" key="5">
    <source>
        <dbReference type="PROSITE" id="PS51352"/>
    </source>
</evidence>
<dbReference type="PANTHER" id="PTHR45663">
    <property type="entry name" value="GEO12009P1"/>
    <property type="match status" value="1"/>
</dbReference>
<dbReference type="InterPro" id="IPR036249">
    <property type="entry name" value="Thioredoxin-like_sf"/>
</dbReference>
<dbReference type="Gene3D" id="3.40.30.10">
    <property type="entry name" value="Glutaredoxin"/>
    <property type="match status" value="1"/>
</dbReference>
<dbReference type="CDD" id="cd02947">
    <property type="entry name" value="TRX_family"/>
    <property type="match status" value="1"/>
</dbReference>
<sequence>DFEQKVLKAKTPVLVDFWAAWCRPCLMTAPVLEELAKDYASKLTIAKLDVDQNAKTAAQYGIMAIPNLIIFKDGKPVSQIVGYKPKEELKRSLDTILD</sequence>
<keyword evidence="3" id="KW-1015">Disulfide bond</keyword>
<organism evidence="6">
    <name type="scientific">marine sediment metagenome</name>
    <dbReference type="NCBI Taxonomy" id="412755"/>
    <lineage>
        <taxon>unclassified sequences</taxon>
        <taxon>metagenomes</taxon>
        <taxon>ecological metagenomes</taxon>
    </lineage>
</organism>
<feature type="non-terminal residue" evidence="6">
    <location>
        <position position="1"/>
    </location>
</feature>
<dbReference type="PRINTS" id="PR00421">
    <property type="entry name" value="THIOREDOXIN"/>
</dbReference>
<dbReference type="PIRSF" id="PIRSF000077">
    <property type="entry name" value="Thioredoxin"/>
    <property type="match status" value="1"/>
</dbReference>
<keyword evidence="4" id="KW-0676">Redox-active center</keyword>
<dbReference type="InterPro" id="IPR013766">
    <property type="entry name" value="Thioredoxin_domain"/>
</dbReference>
<evidence type="ECO:0000256" key="1">
    <source>
        <dbReference type="ARBA" id="ARBA00022448"/>
    </source>
</evidence>
<dbReference type="PROSITE" id="PS51352">
    <property type="entry name" value="THIOREDOXIN_2"/>
    <property type="match status" value="1"/>
</dbReference>
<gene>
    <name evidence="6" type="ORF">S12H4_13640</name>
</gene>